<dbReference type="GO" id="GO:0004672">
    <property type="term" value="F:protein kinase activity"/>
    <property type="evidence" value="ECO:0007669"/>
    <property type="project" value="InterPro"/>
</dbReference>
<accession>A0A2H3EQA6</accession>
<dbReference type="PROSITE" id="PS00109">
    <property type="entry name" value="PROTEIN_KINASE_TYR"/>
    <property type="match status" value="1"/>
</dbReference>
<evidence type="ECO:0000313" key="3">
    <source>
        <dbReference type="EMBL" id="PBL02808.1"/>
    </source>
</evidence>
<dbReference type="InterPro" id="IPR040976">
    <property type="entry name" value="Pkinase_fungal"/>
</dbReference>
<dbReference type="PANTHER" id="PTHR38248:SF2">
    <property type="entry name" value="FUNK1 11"/>
    <property type="match status" value="1"/>
</dbReference>
<evidence type="ECO:0000313" key="4">
    <source>
        <dbReference type="Proteomes" id="UP000217790"/>
    </source>
</evidence>
<sequence length="782" mass="88954">MEAHRADVVEDLVQVPEISLEDYKKSILPRCEYLNYVPKIIEALQRKGTLKTFNSASGLRWSAFPNDPKDSGRLEDDTFKHMATIAADIVEAAREVHDEGPEPTTVMECKPCEPTLSEGRNGGFKSDGHYRILQSRRPKCFKDATSDIAVDVPPQFVSDRLACDRPALEEYKKHDRPEDRNDDFAKLVGNASQHMYADPTRRFMFGTTIEDTNTRFWFFSRAIVLASESFNFIEDYTHLIGYVLALSFATAEELGYDLSVDRVAYPLAIDPSEYTIQYDYRVGQKTYRTIECLSSFRASGLLSRATRVWRVFQLDDPDLQERALKDVWIPSDAKTELEIQQDIFRSIEENSPGIDAEYREHFMEILQCEVVQTSQTLDDNMPEFVREPLDIKKHVTLRTNQMAKHSRILSGSNVGVPTGGSYANAKAPTRLQRVYNGKKHVRVVFAEVSMPLSEVRHHDVLFTALVSALKGLEYMFKGHYVHRDISAGNILLCNGKAKISDLEYAKKFLSEGPKNDPKTGTPVYMAVEVQESRYFFVLNERKVARGKPTQRRVKLPFFHNYLHDVESLFWIGLHALFSTVPAKYSKEELADCGQQRELFNCIFPHRLEGGSDRRLLFLSADFQGAEEVLPLKYQPALDQFVLLRHTLGFMYTEVYKKPNFPQHENFDSIYSTDDDDDNLFVAFQAVADAAYTEATQPLPDEESDIPPPQRALSYREENEDNDGRADDETYVDNGSASSGHEGAPPNKKRRKGGDATLKKVSNRNVAEESVQGNRSAGKRKRS</sequence>
<organism evidence="3 4">
    <name type="scientific">Armillaria gallica</name>
    <name type="common">Bulbous honey fungus</name>
    <name type="synonym">Armillaria bulbosa</name>
    <dbReference type="NCBI Taxonomy" id="47427"/>
    <lineage>
        <taxon>Eukaryota</taxon>
        <taxon>Fungi</taxon>
        <taxon>Dikarya</taxon>
        <taxon>Basidiomycota</taxon>
        <taxon>Agaricomycotina</taxon>
        <taxon>Agaricomycetes</taxon>
        <taxon>Agaricomycetidae</taxon>
        <taxon>Agaricales</taxon>
        <taxon>Marasmiineae</taxon>
        <taxon>Physalacriaceae</taxon>
        <taxon>Armillaria</taxon>
    </lineage>
</organism>
<dbReference type="AlphaFoldDB" id="A0A2H3EQA6"/>
<keyword evidence="4" id="KW-1185">Reference proteome</keyword>
<feature type="compositionally biased region" description="Basic and acidic residues" evidence="1">
    <location>
        <begin position="714"/>
        <end position="727"/>
    </location>
</feature>
<dbReference type="Gene3D" id="1.10.510.10">
    <property type="entry name" value="Transferase(Phosphotransferase) domain 1"/>
    <property type="match status" value="1"/>
</dbReference>
<dbReference type="OMA" id="ITHICEC"/>
<evidence type="ECO:0000259" key="2">
    <source>
        <dbReference type="Pfam" id="PF17667"/>
    </source>
</evidence>
<dbReference type="OrthoDB" id="5592585at2759"/>
<evidence type="ECO:0000256" key="1">
    <source>
        <dbReference type="SAM" id="MobiDB-lite"/>
    </source>
</evidence>
<dbReference type="SUPFAM" id="SSF56112">
    <property type="entry name" value="Protein kinase-like (PK-like)"/>
    <property type="match status" value="1"/>
</dbReference>
<name>A0A2H3EQA6_ARMGA</name>
<dbReference type="InterPro" id="IPR008266">
    <property type="entry name" value="Tyr_kinase_AS"/>
</dbReference>
<reference evidence="4" key="1">
    <citation type="journal article" date="2017" name="Nat. Ecol. Evol.">
        <title>Genome expansion and lineage-specific genetic innovations in the forest pathogenic fungi Armillaria.</title>
        <authorList>
            <person name="Sipos G."/>
            <person name="Prasanna A.N."/>
            <person name="Walter M.C."/>
            <person name="O'Connor E."/>
            <person name="Balint B."/>
            <person name="Krizsan K."/>
            <person name="Kiss B."/>
            <person name="Hess J."/>
            <person name="Varga T."/>
            <person name="Slot J."/>
            <person name="Riley R."/>
            <person name="Boka B."/>
            <person name="Rigling D."/>
            <person name="Barry K."/>
            <person name="Lee J."/>
            <person name="Mihaltcheva S."/>
            <person name="LaButti K."/>
            <person name="Lipzen A."/>
            <person name="Waldron R."/>
            <person name="Moloney N.M."/>
            <person name="Sperisen C."/>
            <person name="Kredics L."/>
            <person name="Vagvoelgyi C."/>
            <person name="Patrignani A."/>
            <person name="Fitzpatrick D."/>
            <person name="Nagy I."/>
            <person name="Doyle S."/>
            <person name="Anderson J.B."/>
            <person name="Grigoriev I.V."/>
            <person name="Gueldener U."/>
            <person name="Muensterkoetter M."/>
            <person name="Nagy L.G."/>
        </authorList>
    </citation>
    <scope>NUCLEOTIDE SEQUENCE [LARGE SCALE GENOMIC DNA]</scope>
    <source>
        <strain evidence="4">Ar21-2</strain>
    </source>
</reference>
<dbReference type="InterPro" id="IPR011009">
    <property type="entry name" value="Kinase-like_dom_sf"/>
</dbReference>
<protein>
    <recommendedName>
        <fullName evidence="2">Fungal-type protein kinase domain-containing protein</fullName>
    </recommendedName>
</protein>
<dbReference type="PANTHER" id="PTHR38248">
    <property type="entry name" value="FUNK1 6"/>
    <property type="match status" value="1"/>
</dbReference>
<feature type="region of interest" description="Disordered" evidence="1">
    <location>
        <begin position="714"/>
        <end position="782"/>
    </location>
</feature>
<dbReference type="Pfam" id="PF17667">
    <property type="entry name" value="Pkinase_fungal"/>
    <property type="match status" value="1"/>
</dbReference>
<dbReference type="STRING" id="47427.A0A2H3EQA6"/>
<dbReference type="EMBL" id="KZ293645">
    <property type="protein sequence ID" value="PBL02808.1"/>
    <property type="molecule type" value="Genomic_DNA"/>
</dbReference>
<feature type="domain" description="Fungal-type protein kinase" evidence="2">
    <location>
        <begin position="169"/>
        <end position="571"/>
    </location>
</feature>
<proteinExistence type="predicted"/>
<dbReference type="Proteomes" id="UP000217790">
    <property type="component" value="Unassembled WGS sequence"/>
</dbReference>
<gene>
    <name evidence="3" type="ORF">ARMGADRAFT_273016</name>
</gene>
<dbReference type="InParanoid" id="A0A2H3EQA6"/>